<keyword evidence="9" id="KW-1185">Reference proteome</keyword>
<organism evidence="8 9">
    <name type="scientific">Tegillarca granosa</name>
    <name type="common">Malaysian cockle</name>
    <name type="synonym">Anadara granosa</name>
    <dbReference type="NCBI Taxonomy" id="220873"/>
    <lineage>
        <taxon>Eukaryota</taxon>
        <taxon>Metazoa</taxon>
        <taxon>Spiralia</taxon>
        <taxon>Lophotrochozoa</taxon>
        <taxon>Mollusca</taxon>
        <taxon>Bivalvia</taxon>
        <taxon>Autobranchia</taxon>
        <taxon>Pteriomorphia</taxon>
        <taxon>Arcoida</taxon>
        <taxon>Arcoidea</taxon>
        <taxon>Arcidae</taxon>
        <taxon>Tegillarca</taxon>
    </lineage>
</organism>
<dbReference type="Pfam" id="PF21138">
    <property type="entry name" value="SMUBP-2_HCS1_1B"/>
    <property type="match status" value="1"/>
</dbReference>
<reference evidence="8 9" key="1">
    <citation type="submission" date="2022-12" db="EMBL/GenBank/DDBJ databases">
        <title>Chromosome-level genome of Tegillarca granosa.</title>
        <authorList>
            <person name="Kim J."/>
        </authorList>
    </citation>
    <scope>NUCLEOTIDE SEQUENCE [LARGE SCALE GENOMIC DNA]</scope>
    <source>
        <strain evidence="8">Teg-2019</strain>
        <tissue evidence="8">Adductor muscle</tissue>
    </source>
</reference>
<feature type="coiled-coil region" evidence="6">
    <location>
        <begin position="266"/>
        <end position="309"/>
    </location>
</feature>
<dbReference type="PANTHER" id="PTHR43788:SF8">
    <property type="entry name" value="DNA-BINDING PROTEIN SMUBP-2"/>
    <property type="match status" value="1"/>
</dbReference>
<dbReference type="Gene3D" id="3.40.50.300">
    <property type="entry name" value="P-loop containing nucleotide triphosphate hydrolases"/>
    <property type="match status" value="1"/>
</dbReference>
<protein>
    <recommendedName>
        <fullName evidence="3">DNA helicase</fullName>
        <ecNumber evidence="3">3.6.4.12</ecNumber>
    </recommendedName>
</protein>
<evidence type="ECO:0000259" key="7">
    <source>
        <dbReference type="SMART" id="SM00382"/>
    </source>
</evidence>
<dbReference type="SUPFAM" id="SSF52540">
    <property type="entry name" value="P-loop containing nucleoside triphosphate hydrolases"/>
    <property type="match status" value="1"/>
</dbReference>
<evidence type="ECO:0000256" key="4">
    <source>
        <dbReference type="ARBA" id="ARBA00022490"/>
    </source>
</evidence>
<dbReference type="InterPro" id="IPR041677">
    <property type="entry name" value="DNA2/NAM7_AAA_11"/>
</dbReference>
<keyword evidence="6" id="KW-0175">Coiled coil</keyword>
<comment type="caution">
    <text evidence="8">The sequence shown here is derived from an EMBL/GenBank/DDBJ whole genome shotgun (WGS) entry which is preliminary data.</text>
</comment>
<evidence type="ECO:0000313" key="8">
    <source>
        <dbReference type="EMBL" id="KAJ8297481.1"/>
    </source>
</evidence>
<comment type="subcellular location">
    <subcellularLocation>
        <location evidence="2">Cytoplasm</location>
    </subcellularLocation>
    <subcellularLocation>
        <location evidence="1">Nucleus</location>
    </subcellularLocation>
</comment>
<feature type="domain" description="AAA+ ATPase" evidence="7">
    <location>
        <begin position="179"/>
        <end position="348"/>
    </location>
</feature>
<evidence type="ECO:0000313" key="9">
    <source>
        <dbReference type="Proteomes" id="UP001217089"/>
    </source>
</evidence>
<dbReference type="InterPro" id="IPR048761">
    <property type="entry name" value="SMUBP-2_HCS1_1B"/>
</dbReference>
<gene>
    <name evidence="8" type="ORF">KUTeg_024012</name>
</gene>
<dbReference type="InterPro" id="IPR003593">
    <property type="entry name" value="AAA+_ATPase"/>
</dbReference>
<sequence>MYRILTEKLPVRELQRRGVCLLKLQIGGRHTGMYGRTVITFQPSGQLQELPSNNMSSGDIVGLSLSSSNSSNEDLGSGIVTKVSQSAISVAFDESQELFSLDDDSYYKLMKLANDVTYKRLKRALSNLENVNTGPTSHLVAVLFGEAELSAPYLTNEIHFVNTKLDDSQKDAVIFSLSQPEVAIVHGPPGTGKTTTVIEIIVHAVKQGKKILACAPSNIAVDNLLERLIKYKQKAIRLGHPARILPHVQKYCLDALLSNSDETKLVEDVRQDLDKSLSKLRKTKDRGEKQKLREDMKFLRKELMQREEAATREILKHADIVLSTLTSASKDGPLKLLDEGHFDLTIIDECSQVLALYIFDYF</sequence>
<dbReference type="Pfam" id="PF13086">
    <property type="entry name" value="AAA_11"/>
    <property type="match status" value="1"/>
</dbReference>
<dbReference type="PANTHER" id="PTHR43788">
    <property type="entry name" value="DNA2/NAM7 HELICASE FAMILY MEMBER"/>
    <property type="match status" value="1"/>
</dbReference>
<dbReference type="InterPro" id="IPR050534">
    <property type="entry name" value="Coronavir_polyprotein_1ab"/>
</dbReference>
<dbReference type="Proteomes" id="UP001217089">
    <property type="component" value="Unassembled WGS sequence"/>
</dbReference>
<evidence type="ECO:0000256" key="2">
    <source>
        <dbReference type="ARBA" id="ARBA00004496"/>
    </source>
</evidence>
<dbReference type="Gene3D" id="2.40.30.270">
    <property type="match status" value="1"/>
</dbReference>
<dbReference type="EC" id="3.6.4.12" evidence="3"/>
<evidence type="ECO:0000256" key="6">
    <source>
        <dbReference type="SAM" id="Coils"/>
    </source>
</evidence>
<evidence type="ECO:0000256" key="5">
    <source>
        <dbReference type="ARBA" id="ARBA00023242"/>
    </source>
</evidence>
<evidence type="ECO:0000256" key="3">
    <source>
        <dbReference type="ARBA" id="ARBA00012551"/>
    </source>
</evidence>
<name>A0ABQ9DZ71_TEGGR</name>
<dbReference type="InterPro" id="IPR027417">
    <property type="entry name" value="P-loop_NTPase"/>
</dbReference>
<keyword evidence="5" id="KW-0539">Nucleus</keyword>
<accession>A0ABQ9DZ71</accession>
<evidence type="ECO:0000256" key="1">
    <source>
        <dbReference type="ARBA" id="ARBA00004123"/>
    </source>
</evidence>
<dbReference type="SMART" id="SM00382">
    <property type="entry name" value="AAA"/>
    <property type="match status" value="1"/>
</dbReference>
<dbReference type="EMBL" id="JARBDR010000923">
    <property type="protein sequence ID" value="KAJ8297481.1"/>
    <property type="molecule type" value="Genomic_DNA"/>
</dbReference>
<proteinExistence type="predicted"/>
<keyword evidence="4" id="KW-0963">Cytoplasm</keyword>